<protein>
    <submittedName>
        <fullName evidence="2">Uncharacterized protein</fullName>
    </submittedName>
</protein>
<keyword evidence="3" id="KW-1185">Reference proteome</keyword>
<comment type="caution">
    <text evidence="2">The sequence shown here is derived from an EMBL/GenBank/DDBJ whole genome shotgun (WGS) entry which is preliminary data.</text>
</comment>
<feature type="transmembrane region" description="Helical" evidence="1">
    <location>
        <begin position="7"/>
        <end position="25"/>
    </location>
</feature>
<reference evidence="2 3" key="1">
    <citation type="submission" date="2020-10" db="EMBL/GenBank/DDBJ databases">
        <title>Sequencing the genomes of 1000 actinobacteria strains.</title>
        <authorList>
            <person name="Klenk H.-P."/>
        </authorList>
    </citation>
    <scope>NUCLEOTIDE SEQUENCE [LARGE SCALE GENOMIC DNA]</scope>
    <source>
        <strain evidence="2 3">DSM 43748</strain>
    </source>
</reference>
<dbReference type="RefSeq" id="WP_192774832.1">
    <property type="nucleotide sequence ID" value="NZ_BAAASY010000001.1"/>
</dbReference>
<sequence>MRRVRRRYAAIVVGVVVIAAVEVWHHSWRFWPRPPHIDTALADTAGPIIDGHLETSPDLTWKTIPGELHPRWFCTERPIETTRDGSRTRVGLEAECGEYARRGGDLLIGGAWSGPLVVTLDRGKVVHVQQPIDGAGFVPSVNRMFSERGAAEYWRRYRLKKEMAAPEDEARVAFGLPPGTPVRHF</sequence>
<dbReference type="Proteomes" id="UP000661607">
    <property type="component" value="Unassembled WGS sequence"/>
</dbReference>
<keyword evidence="1" id="KW-1133">Transmembrane helix</keyword>
<proteinExistence type="predicted"/>
<evidence type="ECO:0000313" key="2">
    <source>
        <dbReference type="EMBL" id="MBE1559587.1"/>
    </source>
</evidence>
<dbReference type="EMBL" id="JADBEF010000001">
    <property type="protein sequence ID" value="MBE1559587.1"/>
    <property type="molecule type" value="Genomic_DNA"/>
</dbReference>
<evidence type="ECO:0000313" key="3">
    <source>
        <dbReference type="Proteomes" id="UP000661607"/>
    </source>
</evidence>
<keyword evidence="1" id="KW-0812">Transmembrane</keyword>
<organism evidence="2 3">
    <name type="scientific">Nonomuraea africana</name>
    <dbReference type="NCBI Taxonomy" id="46171"/>
    <lineage>
        <taxon>Bacteria</taxon>
        <taxon>Bacillati</taxon>
        <taxon>Actinomycetota</taxon>
        <taxon>Actinomycetes</taxon>
        <taxon>Streptosporangiales</taxon>
        <taxon>Streptosporangiaceae</taxon>
        <taxon>Nonomuraea</taxon>
    </lineage>
</organism>
<name>A0ABR9KDF8_9ACTN</name>
<keyword evidence="1" id="KW-0472">Membrane</keyword>
<accession>A0ABR9KDF8</accession>
<gene>
    <name evidence="2" type="ORF">H4W81_002366</name>
</gene>
<evidence type="ECO:0000256" key="1">
    <source>
        <dbReference type="SAM" id="Phobius"/>
    </source>
</evidence>